<feature type="region of interest" description="Disordered" evidence="16">
    <location>
        <begin position="291"/>
        <end position="330"/>
    </location>
</feature>
<dbReference type="Gene3D" id="3.30.40.10">
    <property type="entry name" value="Zinc/RING finger domain, C3HC4 (zinc finger)"/>
    <property type="match status" value="1"/>
</dbReference>
<comment type="subcellular location">
    <subcellularLocation>
        <location evidence="2 14">Nucleus</location>
    </subcellularLocation>
</comment>
<feature type="compositionally biased region" description="Low complexity" evidence="16">
    <location>
        <begin position="53"/>
        <end position="63"/>
    </location>
</feature>
<organism evidence="18 19">
    <name type="scientific">Phycomyces blakesleeanus</name>
    <dbReference type="NCBI Taxonomy" id="4837"/>
    <lineage>
        <taxon>Eukaryota</taxon>
        <taxon>Fungi</taxon>
        <taxon>Fungi incertae sedis</taxon>
        <taxon>Mucoromycota</taxon>
        <taxon>Mucoromycotina</taxon>
        <taxon>Mucoromycetes</taxon>
        <taxon>Mucorales</taxon>
        <taxon>Phycomycetaceae</taxon>
        <taxon>Phycomyces</taxon>
    </lineage>
</organism>
<feature type="coiled-coil region" evidence="15">
    <location>
        <begin position="395"/>
        <end position="422"/>
    </location>
</feature>
<evidence type="ECO:0000256" key="10">
    <source>
        <dbReference type="ARBA" id="ARBA00022853"/>
    </source>
</evidence>
<evidence type="ECO:0000256" key="11">
    <source>
        <dbReference type="ARBA" id="ARBA00023054"/>
    </source>
</evidence>
<reference evidence="18 19" key="1">
    <citation type="submission" date="2024-04" db="EMBL/GenBank/DDBJ databases">
        <title>Symmetric and asymmetric DNA N6-adenine methylation regulates different biological responses in Mucorales.</title>
        <authorList>
            <consortium name="Lawrence Berkeley National Laboratory"/>
            <person name="Lax C."/>
            <person name="Mondo S.J."/>
            <person name="Osorio-Concepcion M."/>
            <person name="Muszewska A."/>
            <person name="Corrochano-Luque M."/>
            <person name="Gutierrez G."/>
            <person name="Riley R."/>
            <person name="Lipzen A."/>
            <person name="Guo J."/>
            <person name="Hundley H."/>
            <person name="Amirebrahimi M."/>
            <person name="Ng V."/>
            <person name="Lorenzo-Gutierrez D."/>
            <person name="Binder U."/>
            <person name="Yang J."/>
            <person name="Song Y."/>
            <person name="Canovas D."/>
            <person name="Navarro E."/>
            <person name="Freitag M."/>
            <person name="Gabaldon T."/>
            <person name="Grigoriev I.V."/>
            <person name="Corrochano L.M."/>
            <person name="Nicolas F.E."/>
            <person name="Garre V."/>
        </authorList>
    </citation>
    <scope>NUCLEOTIDE SEQUENCE [LARGE SCALE GENOMIC DNA]</scope>
    <source>
        <strain evidence="18 19">L51</strain>
    </source>
</reference>
<keyword evidence="7 13" id="KW-0863">Zinc-finger</keyword>
<evidence type="ECO:0000256" key="8">
    <source>
        <dbReference type="ARBA" id="ARBA00022786"/>
    </source>
</evidence>
<keyword evidence="12 14" id="KW-0539">Nucleus</keyword>
<evidence type="ECO:0000256" key="7">
    <source>
        <dbReference type="ARBA" id="ARBA00022771"/>
    </source>
</evidence>
<evidence type="ECO:0000313" key="18">
    <source>
        <dbReference type="EMBL" id="KAL0077563.1"/>
    </source>
</evidence>
<gene>
    <name evidence="18" type="ORF">J3Q64DRAFT_1768257</name>
</gene>
<dbReference type="InterPro" id="IPR018957">
    <property type="entry name" value="Znf_C3HC4_RING-type"/>
</dbReference>
<dbReference type="Proteomes" id="UP001448207">
    <property type="component" value="Unassembled WGS sequence"/>
</dbReference>
<dbReference type="InterPro" id="IPR013956">
    <property type="entry name" value="E3_ubiquit_lig_Bre1"/>
</dbReference>
<feature type="compositionally biased region" description="Basic and acidic residues" evidence="16">
    <location>
        <begin position="1"/>
        <end position="14"/>
    </location>
</feature>
<feature type="coiled-coil region" evidence="15">
    <location>
        <begin position="591"/>
        <end position="625"/>
    </location>
</feature>
<evidence type="ECO:0000256" key="2">
    <source>
        <dbReference type="ARBA" id="ARBA00004123"/>
    </source>
</evidence>
<evidence type="ECO:0000256" key="3">
    <source>
        <dbReference type="ARBA" id="ARBA00004906"/>
    </source>
</evidence>
<name>A0ABR3ALY9_PHYBL</name>
<dbReference type="EMBL" id="JBCLYO010000027">
    <property type="protein sequence ID" value="KAL0077563.1"/>
    <property type="molecule type" value="Genomic_DNA"/>
</dbReference>
<dbReference type="Pfam" id="PF00097">
    <property type="entry name" value="zf-C3HC4"/>
    <property type="match status" value="1"/>
</dbReference>
<dbReference type="SUPFAM" id="SSF57850">
    <property type="entry name" value="RING/U-box"/>
    <property type="match status" value="1"/>
</dbReference>
<proteinExistence type="inferred from homology"/>
<evidence type="ECO:0000256" key="1">
    <source>
        <dbReference type="ARBA" id="ARBA00000900"/>
    </source>
</evidence>
<comment type="caution">
    <text evidence="18">The sequence shown here is derived from an EMBL/GenBank/DDBJ whole genome shotgun (WGS) entry which is preliminary data.</text>
</comment>
<keyword evidence="19" id="KW-1185">Reference proteome</keyword>
<dbReference type="InterPro" id="IPR013083">
    <property type="entry name" value="Znf_RING/FYVE/PHD"/>
</dbReference>
<evidence type="ECO:0000313" key="19">
    <source>
        <dbReference type="Proteomes" id="UP001448207"/>
    </source>
</evidence>
<keyword evidence="6 14" id="KW-0479">Metal-binding</keyword>
<feature type="domain" description="RING-type" evidence="17">
    <location>
        <begin position="814"/>
        <end position="852"/>
    </location>
</feature>
<feature type="compositionally biased region" description="Low complexity" evidence="16">
    <location>
        <begin position="19"/>
        <end position="43"/>
    </location>
</feature>
<keyword evidence="10 14" id="KW-0156">Chromatin regulator</keyword>
<dbReference type="PROSITE" id="PS50089">
    <property type="entry name" value="ZF_RING_2"/>
    <property type="match status" value="1"/>
</dbReference>
<dbReference type="CDD" id="cd16499">
    <property type="entry name" value="RING-HC_Bre1-like"/>
    <property type="match status" value="1"/>
</dbReference>
<evidence type="ECO:0000259" key="17">
    <source>
        <dbReference type="PROSITE" id="PS50089"/>
    </source>
</evidence>
<feature type="compositionally biased region" description="Polar residues" evidence="16">
    <location>
        <begin position="296"/>
        <end position="307"/>
    </location>
</feature>
<keyword evidence="11 14" id="KW-0175">Coiled coil</keyword>
<evidence type="ECO:0000256" key="16">
    <source>
        <dbReference type="SAM" id="MobiDB-lite"/>
    </source>
</evidence>
<protein>
    <recommendedName>
        <fullName evidence="14">E3 ubiquitin protein ligase</fullName>
        <ecNumber evidence="14">2.3.2.27</ecNumber>
    </recommendedName>
</protein>
<dbReference type="Pfam" id="PF08647">
    <property type="entry name" value="BRE1"/>
    <property type="match status" value="1"/>
</dbReference>
<sequence>MATTEDNNRKRPSEVEDSTTTTTTTNTTNTTNTNTNTTNTATTRPPPKKRFLSSRSASPSHSSDGTPLTLDDNSQEDTIDTFKEPLEVYRRDAIIRQLKEYRRSYRQWKKRADLAEERRQDCERQLRVWDTQFKQLQAYMQGRILDHTPEYHPSFIKDSLSFDILLQDDWAVNITTTMANALRRGELTEDLMGALYNYSVPFSTKRMHFLGLLEPSGENSALRSKYKNALSSFTSNQSTLLDSINQYRSFNTKFILLTEELRLLTNRLELAESLLQETRLKLSKANDKLAAEKETSANFSNPTQPMDTSDAKDTASEGTTPPQILETQQDPLICAQQTLEKQLREIEEMKDQRIELKQQLFQLEVDYVVLPETRIYKDPLCRQALQTYDYQRDKNDHLTNVCQKLQKELEDSQSTRRQFLEELDTKQTGHIKGLEEQLRKLDGDLTRIRGHRDALQSNLEERKANTEFGRDSISELRVIGDVRKEQVFSLGVELSRLRLKGAAKSGSHDLYKFMMAIDEKKRTREVLEKELREADTKIQATRARYLDPEALAILDDEFTLITKIKHVREQLDVFKETYGFEATHTDEKAILDILQAKVKSEQASIIEARQKMEALESTEHQLLSEIQSVTMAFGELEESNLAKIHELAVMEDEVTVLQGERVKYSQTFTALNKSKDAHAMVANALSKKVEKQLAYIKQLNEREKNLGNQITTLDRQSVASSGAVEIYLQKSLEMKASLEELKEKMLFGKEKIGELEKSVLEKIKMIEEDAHSRMRLEEGCELLRRKVEATTKVEKPVEMKLRKEKEEYRSLLNCSSCRTRLKSHVLMRCMHTFCKDCLDIRIETRQRRCPSCGESFGINDVKQFYL</sequence>
<evidence type="ECO:0000256" key="14">
    <source>
        <dbReference type="RuleBase" id="RU365038"/>
    </source>
</evidence>
<feature type="coiled-coil region" evidence="15">
    <location>
        <begin position="332"/>
        <end position="366"/>
    </location>
</feature>
<evidence type="ECO:0000256" key="15">
    <source>
        <dbReference type="SAM" id="Coils"/>
    </source>
</evidence>
<dbReference type="EC" id="2.3.2.27" evidence="14"/>
<dbReference type="InterPro" id="IPR001841">
    <property type="entry name" value="Znf_RING"/>
</dbReference>
<evidence type="ECO:0000256" key="4">
    <source>
        <dbReference type="ARBA" id="ARBA00005555"/>
    </source>
</evidence>
<evidence type="ECO:0000256" key="9">
    <source>
        <dbReference type="ARBA" id="ARBA00022833"/>
    </source>
</evidence>
<comment type="pathway">
    <text evidence="3 14">Protein modification; protein ubiquitination.</text>
</comment>
<feature type="coiled-coil region" evidence="15">
    <location>
        <begin position="517"/>
        <end position="544"/>
    </location>
</feature>
<comment type="catalytic activity">
    <reaction evidence="1 14">
        <text>S-ubiquitinyl-[E2 ubiquitin-conjugating enzyme]-L-cysteine + [acceptor protein]-L-lysine = [E2 ubiquitin-conjugating enzyme]-L-cysteine + N(6)-ubiquitinyl-[acceptor protein]-L-lysine.</text>
        <dbReference type="EC" id="2.3.2.27"/>
    </reaction>
</comment>
<evidence type="ECO:0000256" key="13">
    <source>
        <dbReference type="PROSITE-ProRule" id="PRU00175"/>
    </source>
</evidence>
<keyword evidence="9 14" id="KW-0862">Zinc</keyword>
<keyword evidence="8 14" id="KW-0833">Ubl conjugation pathway</keyword>
<dbReference type="InterPro" id="IPR017907">
    <property type="entry name" value="Znf_RING_CS"/>
</dbReference>
<feature type="region of interest" description="Disordered" evidence="16">
    <location>
        <begin position="1"/>
        <end position="76"/>
    </location>
</feature>
<evidence type="ECO:0000256" key="5">
    <source>
        <dbReference type="ARBA" id="ARBA00022679"/>
    </source>
</evidence>
<comment type="similarity">
    <text evidence="4 14">Belongs to the BRE1 family.</text>
</comment>
<dbReference type="PANTHER" id="PTHR23163">
    <property type="entry name" value="RING FINGER PROTEIN-RELATED"/>
    <property type="match status" value="1"/>
</dbReference>
<evidence type="ECO:0000256" key="6">
    <source>
        <dbReference type="ARBA" id="ARBA00022723"/>
    </source>
</evidence>
<keyword evidence="5 14" id="KW-0808">Transferase</keyword>
<feature type="coiled-coil region" evidence="15">
    <location>
        <begin position="682"/>
        <end position="758"/>
    </location>
</feature>
<feature type="coiled-coil region" evidence="15">
    <location>
        <begin position="91"/>
        <end position="132"/>
    </location>
</feature>
<dbReference type="PROSITE" id="PS00518">
    <property type="entry name" value="ZF_RING_1"/>
    <property type="match status" value="1"/>
</dbReference>
<evidence type="ECO:0000256" key="12">
    <source>
        <dbReference type="ARBA" id="ARBA00023242"/>
    </source>
</evidence>
<accession>A0ABR3ALY9</accession>
<dbReference type="PANTHER" id="PTHR23163:SF0">
    <property type="entry name" value="E3 UBIQUITIN-PROTEIN LIGASE BRE1"/>
    <property type="match status" value="1"/>
</dbReference>
<feature type="compositionally biased region" description="Polar residues" evidence="16">
    <location>
        <begin position="316"/>
        <end position="330"/>
    </location>
</feature>